<feature type="region of interest" description="Disordered" evidence="1">
    <location>
        <begin position="22"/>
        <end position="59"/>
    </location>
</feature>
<feature type="compositionally biased region" description="Basic and acidic residues" evidence="1">
    <location>
        <begin position="22"/>
        <end position="31"/>
    </location>
</feature>
<evidence type="ECO:0000313" key="3">
    <source>
        <dbReference type="Proteomes" id="UP000275078"/>
    </source>
</evidence>
<feature type="compositionally biased region" description="Acidic residues" evidence="1">
    <location>
        <begin position="34"/>
        <end position="43"/>
    </location>
</feature>
<evidence type="ECO:0000256" key="1">
    <source>
        <dbReference type="SAM" id="MobiDB-lite"/>
    </source>
</evidence>
<accession>A0A3N4HS78</accession>
<protein>
    <submittedName>
        <fullName evidence="2">Uncharacterized protein</fullName>
    </submittedName>
</protein>
<name>A0A3N4HS78_ASCIM</name>
<sequence>MNLAERNREYYLRLIVDENIKAEDGHDRSYSDSELSDTEDEDDGKPWEEVYGVVDGVPA</sequence>
<dbReference type="AlphaFoldDB" id="A0A3N4HS78"/>
<organism evidence="2 3">
    <name type="scientific">Ascobolus immersus RN42</name>
    <dbReference type="NCBI Taxonomy" id="1160509"/>
    <lineage>
        <taxon>Eukaryota</taxon>
        <taxon>Fungi</taxon>
        <taxon>Dikarya</taxon>
        <taxon>Ascomycota</taxon>
        <taxon>Pezizomycotina</taxon>
        <taxon>Pezizomycetes</taxon>
        <taxon>Pezizales</taxon>
        <taxon>Ascobolaceae</taxon>
        <taxon>Ascobolus</taxon>
    </lineage>
</organism>
<dbReference type="EMBL" id="ML119777">
    <property type="protein sequence ID" value="RPA74901.1"/>
    <property type="molecule type" value="Genomic_DNA"/>
</dbReference>
<reference evidence="2 3" key="1">
    <citation type="journal article" date="2018" name="Nat. Ecol. Evol.">
        <title>Pezizomycetes genomes reveal the molecular basis of ectomycorrhizal truffle lifestyle.</title>
        <authorList>
            <person name="Murat C."/>
            <person name="Payen T."/>
            <person name="Noel B."/>
            <person name="Kuo A."/>
            <person name="Morin E."/>
            <person name="Chen J."/>
            <person name="Kohler A."/>
            <person name="Krizsan K."/>
            <person name="Balestrini R."/>
            <person name="Da Silva C."/>
            <person name="Montanini B."/>
            <person name="Hainaut M."/>
            <person name="Levati E."/>
            <person name="Barry K.W."/>
            <person name="Belfiori B."/>
            <person name="Cichocki N."/>
            <person name="Clum A."/>
            <person name="Dockter R.B."/>
            <person name="Fauchery L."/>
            <person name="Guy J."/>
            <person name="Iotti M."/>
            <person name="Le Tacon F."/>
            <person name="Lindquist E.A."/>
            <person name="Lipzen A."/>
            <person name="Malagnac F."/>
            <person name="Mello A."/>
            <person name="Molinier V."/>
            <person name="Miyauchi S."/>
            <person name="Poulain J."/>
            <person name="Riccioni C."/>
            <person name="Rubini A."/>
            <person name="Sitrit Y."/>
            <person name="Splivallo R."/>
            <person name="Traeger S."/>
            <person name="Wang M."/>
            <person name="Zifcakova L."/>
            <person name="Wipf D."/>
            <person name="Zambonelli A."/>
            <person name="Paolocci F."/>
            <person name="Nowrousian M."/>
            <person name="Ottonello S."/>
            <person name="Baldrian P."/>
            <person name="Spatafora J.W."/>
            <person name="Henrissat B."/>
            <person name="Nagy L.G."/>
            <person name="Aury J.M."/>
            <person name="Wincker P."/>
            <person name="Grigoriev I.V."/>
            <person name="Bonfante P."/>
            <person name="Martin F.M."/>
        </authorList>
    </citation>
    <scope>NUCLEOTIDE SEQUENCE [LARGE SCALE GENOMIC DNA]</scope>
    <source>
        <strain evidence="2 3">RN42</strain>
    </source>
</reference>
<proteinExistence type="predicted"/>
<keyword evidence="3" id="KW-1185">Reference proteome</keyword>
<evidence type="ECO:0000313" key="2">
    <source>
        <dbReference type="EMBL" id="RPA74901.1"/>
    </source>
</evidence>
<gene>
    <name evidence="2" type="ORF">BJ508DRAFT_418381</name>
</gene>
<dbReference type="Proteomes" id="UP000275078">
    <property type="component" value="Unassembled WGS sequence"/>
</dbReference>